<protein>
    <submittedName>
        <fullName evidence="2">Oxidoreductase</fullName>
    </submittedName>
</protein>
<dbReference type="InterPro" id="IPR051783">
    <property type="entry name" value="NAD(P)-dependent_oxidoreduct"/>
</dbReference>
<proteinExistence type="predicted"/>
<dbReference type="Pfam" id="PF01370">
    <property type="entry name" value="Epimerase"/>
    <property type="match status" value="1"/>
</dbReference>
<dbReference type="Gene3D" id="3.40.50.720">
    <property type="entry name" value="NAD(P)-binding Rossmann-like Domain"/>
    <property type="match status" value="1"/>
</dbReference>
<feature type="domain" description="NAD-dependent epimerase/dehydratase" evidence="1">
    <location>
        <begin position="4"/>
        <end position="221"/>
    </location>
</feature>
<dbReference type="RefSeq" id="WP_201372131.1">
    <property type="nucleotide sequence ID" value="NZ_BNJG01000001.1"/>
</dbReference>
<organism evidence="2 3">
    <name type="scientific">Ktedonobacter robiniae</name>
    <dbReference type="NCBI Taxonomy" id="2778365"/>
    <lineage>
        <taxon>Bacteria</taxon>
        <taxon>Bacillati</taxon>
        <taxon>Chloroflexota</taxon>
        <taxon>Ktedonobacteria</taxon>
        <taxon>Ktedonobacterales</taxon>
        <taxon>Ktedonobacteraceae</taxon>
        <taxon>Ktedonobacter</taxon>
    </lineage>
</organism>
<dbReference type="EMBL" id="BNJG01000001">
    <property type="protein sequence ID" value="GHO55557.1"/>
    <property type="molecule type" value="Genomic_DNA"/>
</dbReference>
<evidence type="ECO:0000313" key="2">
    <source>
        <dbReference type="EMBL" id="GHO55557.1"/>
    </source>
</evidence>
<evidence type="ECO:0000259" key="1">
    <source>
        <dbReference type="Pfam" id="PF01370"/>
    </source>
</evidence>
<keyword evidence="3" id="KW-1185">Reference proteome</keyword>
<accession>A0ABQ3UT56</accession>
<evidence type="ECO:0000313" key="3">
    <source>
        <dbReference type="Proteomes" id="UP000654345"/>
    </source>
</evidence>
<reference evidence="2 3" key="1">
    <citation type="journal article" date="2021" name="Int. J. Syst. Evol. Microbiol.">
        <title>Reticulibacter mediterranei gen. nov., sp. nov., within the new family Reticulibacteraceae fam. nov., and Ktedonospora formicarum gen. nov., sp. nov., Ktedonobacter robiniae sp. nov., Dictyobacter formicarum sp. nov. and Dictyobacter arantiisoli sp. nov., belonging to the class Ktedonobacteria.</title>
        <authorList>
            <person name="Yabe S."/>
            <person name="Zheng Y."/>
            <person name="Wang C.M."/>
            <person name="Sakai Y."/>
            <person name="Abe K."/>
            <person name="Yokota A."/>
            <person name="Donadio S."/>
            <person name="Cavaletti L."/>
            <person name="Monciardini P."/>
        </authorList>
    </citation>
    <scope>NUCLEOTIDE SEQUENCE [LARGE SCALE GENOMIC DNA]</scope>
    <source>
        <strain evidence="2 3">SOSP1-30</strain>
    </source>
</reference>
<name>A0ABQ3UT56_9CHLR</name>
<dbReference type="SUPFAM" id="SSF51735">
    <property type="entry name" value="NAD(P)-binding Rossmann-fold domains"/>
    <property type="match status" value="1"/>
</dbReference>
<dbReference type="InterPro" id="IPR036291">
    <property type="entry name" value="NAD(P)-bd_dom_sf"/>
</dbReference>
<gene>
    <name evidence="2" type="ORF">KSB_40320</name>
</gene>
<dbReference type="InterPro" id="IPR001509">
    <property type="entry name" value="Epimerase_deHydtase"/>
</dbReference>
<dbReference type="PANTHER" id="PTHR48079:SF6">
    <property type="entry name" value="NAD(P)-BINDING DOMAIN-CONTAINING PROTEIN-RELATED"/>
    <property type="match status" value="1"/>
</dbReference>
<sequence length="341" mass="37866">MVKVLVTGGSGFLGGHLVEMLLERGNEVRALVRPTEDSAHLRSLKQVEICSGDICDPLSLRRAVHGVRYVYHTAARTGPWGIEKEYHDVNVQGTINLVKAALEAGVRRIIHTSSITVYGHHLFGKISEEHPLHAENNPYSRSKVAAELALLRLARERKAPIVIVRPGWIYGPRDWASFGRLAGLIQAGRGVIFGSGQNILPAIYVRDVAQGMIQAAEAGKQVLGEAYTLVDDRRVTQAEVFQLIASYLGARPIRWHLPYWPTYGAAWAAEKLWGLPGPGRVGPPPLTTYGVTLFGRDQYFALERARAQLDFVPAYDITRGIEESVSWYLREQKLRQGMSEL</sequence>
<comment type="caution">
    <text evidence="2">The sequence shown here is derived from an EMBL/GenBank/DDBJ whole genome shotgun (WGS) entry which is preliminary data.</text>
</comment>
<dbReference type="PANTHER" id="PTHR48079">
    <property type="entry name" value="PROTEIN YEEZ"/>
    <property type="match status" value="1"/>
</dbReference>
<dbReference type="Proteomes" id="UP000654345">
    <property type="component" value="Unassembled WGS sequence"/>
</dbReference>